<feature type="region of interest" description="Disordered" evidence="1">
    <location>
        <begin position="615"/>
        <end position="648"/>
    </location>
</feature>
<feature type="chain" id="PRO_5016373429" evidence="2">
    <location>
        <begin position="19"/>
        <end position="836"/>
    </location>
</feature>
<evidence type="ECO:0000256" key="2">
    <source>
        <dbReference type="SAM" id="SignalP"/>
    </source>
</evidence>
<reference evidence="3 4" key="1">
    <citation type="journal article" date="2018" name="Mol. Biol. Evol.">
        <title>Broad Genomic Sampling Reveals a Smut Pathogenic Ancestry of the Fungal Clade Ustilaginomycotina.</title>
        <authorList>
            <person name="Kijpornyongpan T."/>
            <person name="Mondo S.J."/>
            <person name="Barry K."/>
            <person name="Sandor L."/>
            <person name="Lee J."/>
            <person name="Lipzen A."/>
            <person name="Pangilinan J."/>
            <person name="LaButti K."/>
            <person name="Hainaut M."/>
            <person name="Henrissat B."/>
            <person name="Grigoriev I.V."/>
            <person name="Spatafora J.W."/>
            <person name="Aime M.C."/>
        </authorList>
    </citation>
    <scope>NUCLEOTIDE SEQUENCE [LARGE SCALE GENOMIC DNA]</scope>
    <source>
        <strain evidence="3 4">MCA 4718</strain>
    </source>
</reference>
<dbReference type="RefSeq" id="XP_025348563.1">
    <property type="nucleotide sequence ID" value="XM_025492241.1"/>
</dbReference>
<dbReference type="EMBL" id="KZ819325">
    <property type="protein sequence ID" value="PWN21403.1"/>
    <property type="molecule type" value="Genomic_DNA"/>
</dbReference>
<organism evidence="3 4">
    <name type="scientific">Pseudomicrostroma glucosiphilum</name>
    <dbReference type="NCBI Taxonomy" id="1684307"/>
    <lineage>
        <taxon>Eukaryota</taxon>
        <taxon>Fungi</taxon>
        <taxon>Dikarya</taxon>
        <taxon>Basidiomycota</taxon>
        <taxon>Ustilaginomycotina</taxon>
        <taxon>Exobasidiomycetes</taxon>
        <taxon>Microstromatales</taxon>
        <taxon>Microstromatales incertae sedis</taxon>
        <taxon>Pseudomicrostroma</taxon>
    </lineage>
</organism>
<feature type="compositionally biased region" description="Low complexity" evidence="1">
    <location>
        <begin position="675"/>
        <end position="691"/>
    </location>
</feature>
<evidence type="ECO:0000313" key="4">
    <source>
        <dbReference type="Proteomes" id="UP000245942"/>
    </source>
</evidence>
<feature type="region of interest" description="Disordered" evidence="1">
    <location>
        <begin position="189"/>
        <end position="225"/>
    </location>
</feature>
<feature type="compositionally biased region" description="Low complexity" evidence="1">
    <location>
        <begin position="700"/>
        <end position="747"/>
    </location>
</feature>
<dbReference type="GeneID" id="37013975"/>
<protein>
    <submittedName>
        <fullName evidence="3">Uncharacterized protein</fullName>
    </submittedName>
</protein>
<gene>
    <name evidence="3" type="ORF">BCV69DRAFT_282126</name>
</gene>
<feature type="compositionally biased region" description="Basic residues" evidence="1">
    <location>
        <begin position="620"/>
        <end position="631"/>
    </location>
</feature>
<dbReference type="AlphaFoldDB" id="A0A316UAG0"/>
<proteinExistence type="predicted"/>
<feature type="compositionally biased region" description="Basic and acidic residues" evidence="1">
    <location>
        <begin position="419"/>
        <end position="429"/>
    </location>
</feature>
<keyword evidence="2" id="KW-0732">Signal</keyword>
<dbReference type="STRING" id="1684307.A0A316UAG0"/>
<evidence type="ECO:0000313" key="3">
    <source>
        <dbReference type="EMBL" id="PWN21403.1"/>
    </source>
</evidence>
<sequence>MLFTPAVISALTLSAVSAVPLKHEGRALGVTSFNKLMLRGQHADALRGQNLTPFQRSPAGMIAAMGQIQALAARSTTDDFQGFSGVLSLVQCMVDTLLAKADSSCSADSSDLSSSNVAESKISELLGSLSTAVTAAQEQASKRDFSQPAANPLELYARSSTNDALAVLSNLQLQIGNLMTDLVTLAQEGSASNSTDGGDDNEPSTTTTKTHTHHTHTKGHHSTKATATVSYGANGVACPAATAENLGQYIPGCPGYGRRSLAEKRDVTEKHLNKLVPALATILEQVPSLIMDTAAASTSSNATDVNVTQLATIANLTNNLTNSTEYKDVVKDFKVILKALTSSADTTATVTKTILPTSTAPNAKLAKNSKKEKSTKKEDKKTKTKTQTQTMTMTVTATSTPTSTSTTKDKTKSHKTHKTHETTETETKTKTKTKSTKSAKSTETVKNKNKKVDEDTMTSTLSGTSSEPTSTVTVVVTATGSGSTSSTSTSTLTSAASNTSTAATTTTASTDAAVASALADENESDEEDEDDEDDSSTGTTSTTADNFKVSHTTSSAASAATIAHGAISSSQEERRDFSSLLEGDGMRYVRRSAGKMSGLSESQLEKLKTILDSLSQETRKSKKHIKTRTKSKTSTSTAVETTSAAKRAKGDVESVDFDLQTINDLIVTLISGETTSANSTSTSTSTSTSGDGDNDGGDNGTSSSSSSNTTDTTTTSSNTTDTTTTTNTTDSTSNSTDPTTNSTGSDTNSRRSPPSFALTNLYPRATHAQAQVQAQEELARRSLSTLRSLVKTMESESTGGMSEMQRRDVTLAEELIDLLVSPGQKGWSNADLIADS</sequence>
<feature type="compositionally biased region" description="Acidic residues" evidence="1">
    <location>
        <begin position="520"/>
        <end position="535"/>
    </location>
</feature>
<keyword evidence="4" id="KW-1185">Reference proteome</keyword>
<feature type="compositionally biased region" description="Low complexity" evidence="1">
    <location>
        <begin position="385"/>
        <end position="406"/>
    </location>
</feature>
<accession>A0A316UAG0</accession>
<feature type="compositionally biased region" description="Low complexity" evidence="1">
    <location>
        <begin position="462"/>
        <end position="519"/>
    </location>
</feature>
<name>A0A316UAG0_9BASI</name>
<feature type="region of interest" description="Disordered" evidence="1">
    <location>
        <begin position="675"/>
        <end position="756"/>
    </location>
</feature>
<feature type="region of interest" description="Disordered" evidence="1">
    <location>
        <begin position="361"/>
        <end position="576"/>
    </location>
</feature>
<feature type="non-terminal residue" evidence="3">
    <location>
        <position position="836"/>
    </location>
</feature>
<feature type="compositionally biased region" description="Basic and acidic residues" evidence="1">
    <location>
        <begin position="369"/>
        <end position="381"/>
    </location>
</feature>
<dbReference type="Proteomes" id="UP000245942">
    <property type="component" value="Unassembled WGS sequence"/>
</dbReference>
<feature type="compositionally biased region" description="Basic and acidic residues" evidence="1">
    <location>
        <begin position="443"/>
        <end position="454"/>
    </location>
</feature>
<evidence type="ECO:0000256" key="1">
    <source>
        <dbReference type="SAM" id="MobiDB-lite"/>
    </source>
</evidence>
<feature type="signal peptide" evidence="2">
    <location>
        <begin position="1"/>
        <end position="18"/>
    </location>
</feature>
<feature type="compositionally biased region" description="Low complexity" evidence="1">
    <location>
        <begin position="632"/>
        <end position="645"/>
    </location>
</feature>
<feature type="compositionally biased region" description="Low complexity" evidence="1">
    <location>
        <begin position="536"/>
        <end position="570"/>
    </location>
</feature>
<feature type="compositionally biased region" description="Basic residues" evidence="1">
    <location>
        <begin position="210"/>
        <end position="223"/>
    </location>
</feature>